<feature type="domain" description="Dihydrodipicolinate reductase C-terminal" evidence="1">
    <location>
        <begin position="61"/>
        <end position="178"/>
    </location>
</feature>
<proteinExistence type="predicted"/>
<evidence type="ECO:0000259" key="1">
    <source>
        <dbReference type="Pfam" id="PF05173"/>
    </source>
</evidence>
<protein>
    <recommendedName>
        <fullName evidence="1">Dihydrodipicolinate reductase C-terminal domain-containing protein</fullName>
    </recommendedName>
</protein>
<reference evidence="2 3" key="1">
    <citation type="submission" date="2020-03" db="EMBL/GenBank/DDBJ databases">
        <title>WGS of actinomycetes isolated from Thailand.</title>
        <authorList>
            <person name="Thawai C."/>
        </authorList>
    </citation>
    <scope>NUCLEOTIDE SEQUENCE [LARGE SCALE GENOMIC DNA]</scope>
    <source>
        <strain evidence="2 3">SBST2-5</strain>
    </source>
</reference>
<dbReference type="Gene3D" id="3.30.360.10">
    <property type="entry name" value="Dihydrodipicolinate Reductase, domain 2"/>
    <property type="match status" value="1"/>
</dbReference>
<comment type="caution">
    <text evidence="2">The sequence shown here is derived from an EMBL/GenBank/DDBJ whole genome shotgun (WGS) entry which is preliminary data.</text>
</comment>
<gene>
    <name evidence="2" type="ORF">HCJ93_22125</name>
</gene>
<sequence length="188" mass="19887">MVIDASRGAVLPLTAAYCQRAGAALIACASDLDSEGIDAARALSAQVPVVQATNLSIGHWLQNRLTRSAASIMRRLPDPPVASVLERHTAAKRDRPSASARALAATWETASGVGEVTEVVSYRAGLAVSEHTLDLTFPCETVSLRHDVRDLGAAVFGALAAADWAHDAPVGFYLINDLFDRLLVEESP</sequence>
<dbReference type="Proteomes" id="UP000730591">
    <property type="component" value="Unassembled WGS sequence"/>
</dbReference>
<evidence type="ECO:0000313" key="3">
    <source>
        <dbReference type="Proteomes" id="UP000730591"/>
    </source>
</evidence>
<dbReference type="SUPFAM" id="SSF55347">
    <property type="entry name" value="Glyceraldehyde-3-phosphate dehydrogenase-like, C-terminal domain"/>
    <property type="match status" value="1"/>
</dbReference>
<keyword evidence="3" id="KW-1185">Reference proteome</keyword>
<name>A0ABX1ACP2_9ACTN</name>
<accession>A0ABX1ACP2</accession>
<dbReference type="InterPro" id="IPR022663">
    <property type="entry name" value="DapB_C"/>
</dbReference>
<organism evidence="2 3">
    <name type="scientific">Streptomyces composti</name>
    <dbReference type="NCBI Taxonomy" id="2720025"/>
    <lineage>
        <taxon>Bacteria</taxon>
        <taxon>Bacillati</taxon>
        <taxon>Actinomycetota</taxon>
        <taxon>Actinomycetes</taxon>
        <taxon>Kitasatosporales</taxon>
        <taxon>Streptomycetaceae</taxon>
        <taxon>Streptomyces</taxon>
    </lineage>
</organism>
<evidence type="ECO:0000313" key="2">
    <source>
        <dbReference type="EMBL" id="NJP52687.1"/>
    </source>
</evidence>
<dbReference type="EMBL" id="JAATEM010000028">
    <property type="protein sequence ID" value="NJP52687.1"/>
    <property type="molecule type" value="Genomic_DNA"/>
</dbReference>
<dbReference type="Pfam" id="PF05173">
    <property type="entry name" value="DapB_C"/>
    <property type="match status" value="1"/>
</dbReference>